<dbReference type="EMBL" id="LUCS01000028">
    <property type="protein sequence ID" value="KAF6510591.1"/>
    <property type="molecule type" value="Genomic_DNA"/>
</dbReference>
<evidence type="ECO:0000313" key="2">
    <source>
        <dbReference type="EMBL" id="KYD21510.1"/>
    </source>
</evidence>
<dbReference type="EMBL" id="LQYV01000133">
    <property type="protein sequence ID" value="KYD21510.1"/>
    <property type="molecule type" value="Genomic_DNA"/>
</dbReference>
<sequence>MPLPPQSGNSHTSDLFPLQAVAPWPLFCLRTGNRPKPGVWKRRNRSFRPAQTEKVHHAKDKFVMASGWSFAPLR</sequence>
<reference evidence="2 3" key="1">
    <citation type="submission" date="2016-01" db="EMBL/GenBank/DDBJ databases">
        <title>Draft Genome Sequences of Seven Thermophilic Sporeformers Isolated from Foods.</title>
        <authorList>
            <person name="Berendsen E.M."/>
            <person name="Wells-Bennik M.H."/>
            <person name="Krawcyk A.O."/>
            <person name="De Jong A."/>
            <person name="Holsappel S."/>
            <person name="Eijlander R.T."/>
            <person name="Kuipers O.P."/>
        </authorList>
    </citation>
    <scope>NUCLEOTIDE SEQUENCE [LARGE SCALE GENOMIC DNA]</scope>
    <source>
        <strain evidence="2 3">B4109</strain>
    </source>
</reference>
<accession>A0A150MAC7</accession>
<organism evidence="2 3">
    <name type="scientific">Geobacillus stearothermophilus</name>
    <name type="common">Bacillus stearothermophilus</name>
    <dbReference type="NCBI Taxonomy" id="1422"/>
    <lineage>
        <taxon>Bacteria</taxon>
        <taxon>Bacillati</taxon>
        <taxon>Bacillota</taxon>
        <taxon>Bacilli</taxon>
        <taxon>Bacillales</taxon>
        <taxon>Anoxybacillaceae</taxon>
        <taxon>Geobacillus</taxon>
    </lineage>
</organism>
<gene>
    <name evidence="2" type="ORF">B4109_2457</name>
    <name evidence="1" type="ORF">GS8_2748</name>
</gene>
<protein>
    <submittedName>
        <fullName evidence="2">Uncharacterized protein</fullName>
    </submittedName>
</protein>
<keyword evidence="4" id="KW-1185">Reference proteome</keyword>
<comment type="caution">
    <text evidence="2">The sequence shown here is derived from an EMBL/GenBank/DDBJ whole genome shotgun (WGS) entry which is preliminary data.</text>
</comment>
<evidence type="ECO:0000313" key="1">
    <source>
        <dbReference type="EMBL" id="KAF6510591.1"/>
    </source>
</evidence>
<evidence type="ECO:0000313" key="4">
    <source>
        <dbReference type="Proteomes" id="UP000773850"/>
    </source>
</evidence>
<evidence type="ECO:0000313" key="3">
    <source>
        <dbReference type="Proteomes" id="UP000075424"/>
    </source>
</evidence>
<name>A0A150MAC7_GEOSE</name>
<dbReference type="Proteomes" id="UP000075424">
    <property type="component" value="Unassembled WGS sequence"/>
</dbReference>
<dbReference type="Proteomes" id="UP000773850">
    <property type="component" value="Unassembled WGS sequence"/>
</dbReference>
<proteinExistence type="predicted"/>
<reference evidence="1 4" key="2">
    <citation type="submission" date="2016-03" db="EMBL/GenBank/DDBJ databases">
        <title>Spore heat resistance.</title>
        <authorList>
            <person name="Boekhorst J."/>
            <person name="Berendsen E.M."/>
            <person name="Wells-Bennik M.H."/>
            <person name="Kuipers O.P."/>
        </authorList>
    </citation>
    <scope>NUCLEOTIDE SEQUENCE [LARGE SCALE GENOMIC DNA]</scope>
    <source>
        <strain evidence="1 4">GS8</strain>
    </source>
</reference>
<dbReference type="AlphaFoldDB" id="A0A150MAC7"/>